<dbReference type="PANTHER" id="PTHR43428">
    <property type="entry name" value="ARSENATE REDUCTASE"/>
    <property type="match status" value="1"/>
</dbReference>
<keyword evidence="1" id="KW-0059">Arsenical resistance</keyword>
<organism evidence="3 4">
    <name type="scientific">Neolewinella agarilytica</name>
    <dbReference type="NCBI Taxonomy" id="478744"/>
    <lineage>
        <taxon>Bacteria</taxon>
        <taxon>Pseudomonadati</taxon>
        <taxon>Bacteroidota</taxon>
        <taxon>Saprospiria</taxon>
        <taxon>Saprospirales</taxon>
        <taxon>Lewinellaceae</taxon>
        <taxon>Neolewinella</taxon>
    </lineage>
</organism>
<sequence>MNLSLLFPELQQAIQKFPELSPTIYQPNIMREQSVKTLRSAILHPAEKDKPLKLNFICTHNSRRSQIAQIWATVAAACYGKDELTAYSGGTEATALHPNVVHALQEIGFRVEQDGDHNPKYSIYFSEQYPPLICWSKVYDDPANLTDSFIAVMVCAEADVGCPFIPSARKRIPLRYKDPKYTDGTPDESATYVRTALEIGAEIFSFFQE</sequence>
<accession>A0A1H9CD77</accession>
<evidence type="ECO:0000313" key="4">
    <source>
        <dbReference type="Proteomes" id="UP000199021"/>
    </source>
</evidence>
<evidence type="ECO:0000259" key="2">
    <source>
        <dbReference type="SMART" id="SM00226"/>
    </source>
</evidence>
<dbReference type="FunCoup" id="A0A1H9CD77">
    <property type="interactions" value="148"/>
</dbReference>
<dbReference type="PANTHER" id="PTHR43428:SF1">
    <property type="entry name" value="ARSENATE REDUCTASE"/>
    <property type="match status" value="1"/>
</dbReference>
<evidence type="ECO:0000256" key="1">
    <source>
        <dbReference type="ARBA" id="ARBA00022849"/>
    </source>
</evidence>
<dbReference type="InParanoid" id="A0A1H9CD77"/>
<dbReference type="EMBL" id="FOFB01000004">
    <property type="protein sequence ID" value="SEP99102.1"/>
    <property type="molecule type" value="Genomic_DNA"/>
</dbReference>
<dbReference type="InterPro" id="IPR023485">
    <property type="entry name" value="Ptyr_pPase"/>
</dbReference>
<dbReference type="AlphaFoldDB" id="A0A1H9CD77"/>
<dbReference type="InterPro" id="IPR036196">
    <property type="entry name" value="Ptyr_pPase_sf"/>
</dbReference>
<dbReference type="Proteomes" id="UP000199021">
    <property type="component" value="Unassembled WGS sequence"/>
</dbReference>
<dbReference type="GO" id="GO:0046685">
    <property type="term" value="P:response to arsenic-containing substance"/>
    <property type="evidence" value="ECO:0007669"/>
    <property type="project" value="UniProtKB-KW"/>
</dbReference>
<dbReference type="Gene3D" id="3.40.50.2300">
    <property type="match status" value="1"/>
</dbReference>
<feature type="domain" description="Phosphotyrosine protein phosphatase I" evidence="2">
    <location>
        <begin position="52"/>
        <end position="209"/>
    </location>
</feature>
<dbReference type="SMART" id="SM00226">
    <property type="entry name" value="LMWPc"/>
    <property type="match status" value="1"/>
</dbReference>
<evidence type="ECO:0000313" key="3">
    <source>
        <dbReference type="EMBL" id="SEP99102.1"/>
    </source>
</evidence>
<dbReference type="STRING" id="478744.SAMN05444359_104155"/>
<name>A0A1H9CD77_9BACT</name>
<dbReference type="SUPFAM" id="SSF52788">
    <property type="entry name" value="Phosphotyrosine protein phosphatases I"/>
    <property type="match status" value="1"/>
</dbReference>
<keyword evidence="4" id="KW-1185">Reference proteome</keyword>
<reference evidence="4" key="1">
    <citation type="submission" date="2016-10" db="EMBL/GenBank/DDBJ databases">
        <authorList>
            <person name="Varghese N."/>
            <person name="Submissions S."/>
        </authorList>
    </citation>
    <scope>NUCLEOTIDE SEQUENCE [LARGE SCALE GENOMIC DNA]</scope>
    <source>
        <strain evidence="4">DSM 24740</strain>
    </source>
</reference>
<gene>
    <name evidence="3" type="ORF">SAMN05444359_104155</name>
</gene>
<proteinExistence type="predicted"/>
<protein>
    <submittedName>
        <fullName evidence="3">Arsenate reductase</fullName>
    </submittedName>
</protein>